<sequence length="124" mass="14490">MTLRRAPARLPPPKPNYSFTQRPKTRTALFWWKRRLWIESTFALTVYEPWEKVVVLTIFAILCLAMSIVLFKYLPGQFVVMRRRMIYYIWGGDLDASDRVLWKYLGLAKESRGVGSGSGRMELG</sequence>
<accession>A0A067SRA7</accession>
<protein>
    <submittedName>
        <fullName evidence="2">Uncharacterized protein</fullName>
    </submittedName>
</protein>
<evidence type="ECO:0000256" key="1">
    <source>
        <dbReference type="SAM" id="Phobius"/>
    </source>
</evidence>
<evidence type="ECO:0000313" key="2">
    <source>
        <dbReference type="EMBL" id="KDR70239.1"/>
    </source>
</evidence>
<keyword evidence="1" id="KW-0472">Membrane</keyword>
<gene>
    <name evidence="2" type="ORF">GALMADRAFT_271655</name>
</gene>
<dbReference type="HOGENOM" id="CLU_122021_2_1_1"/>
<name>A0A067SRA7_GALM3</name>
<keyword evidence="1" id="KW-0812">Transmembrane</keyword>
<keyword evidence="1" id="KW-1133">Transmembrane helix</keyword>
<dbReference type="AlphaFoldDB" id="A0A067SRA7"/>
<feature type="transmembrane region" description="Helical" evidence="1">
    <location>
        <begin position="53"/>
        <end position="74"/>
    </location>
</feature>
<organism evidence="2 3">
    <name type="scientific">Galerina marginata (strain CBS 339.88)</name>
    <dbReference type="NCBI Taxonomy" id="685588"/>
    <lineage>
        <taxon>Eukaryota</taxon>
        <taxon>Fungi</taxon>
        <taxon>Dikarya</taxon>
        <taxon>Basidiomycota</taxon>
        <taxon>Agaricomycotina</taxon>
        <taxon>Agaricomycetes</taxon>
        <taxon>Agaricomycetidae</taxon>
        <taxon>Agaricales</taxon>
        <taxon>Agaricineae</taxon>
        <taxon>Strophariaceae</taxon>
        <taxon>Galerina</taxon>
    </lineage>
</organism>
<dbReference type="Proteomes" id="UP000027222">
    <property type="component" value="Unassembled WGS sequence"/>
</dbReference>
<evidence type="ECO:0000313" key="3">
    <source>
        <dbReference type="Proteomes" id="UP000027222"/>
    </source>
</evidence>
<dbReference type="EMBL" id="KL142398">
    <property type="protein sequence ID" value="KDR70239.1"/>
    <property type="molecule type" value="Genomic_DNA"/>
</dbReference>
<reference evidence="3" key="1">
    <citation type="journal article" date="2014" name="Proc. Natl. Acad. Sci. U.S.A.">
        <title>Extensive sampling of basidiomycete genomes demonstrates inadequacy of the white-rot/brown-rot paradigm for wood decay fungi.</title>
        <authorList>
            <person name="Riley R."/>
            <person name="Salamov A.A."/>
            <person name="Brown D.W."/>
            <person name="Nagy L.G."/>
            <person name="Floudas D."/>
            <person name="Held B.W."/>
            <person name="Levasseur A."/>
            <person name="Lombard V."/>
            <person name="Morin E."/>
            <person name="Otillar R."/>
            <person name="Lindquist E.A."/>
            <person name="Sun H."/>
            <person name="LaButti K.M."/>
            <person name="Schmutz J."/>
            <person name="Jabbour D."/>
            <person name="Luo H."/>
            <person name="Baker S.E."/>
            <person name="Pisabarro A.G."/>
            <person name="Walton J.D."/>
            <person name="Blanchette R.A."/>
            <person name="Henrissat B."/>
            <person name="Martin F."/>
            <person name="Cullen D."/>
            <person name="Hibbett D.S."/>
            <person name="Grigoriev I.V."/>
        </authorList>
    </citation>
    <scope>NUCLEOTIDE SEQUENCE [LARGE SCALE GENOMIC DNA]</scope>
    <source>
        <strain evidence="3">CBS 339.88</strain>
    </source>
</reference>
<keyword evidence="3" id="KW-1185">Reference proteome</keyword>
<dbReference type="OrthoDB" id="202672at2759"/>
<proteinExistence type="predicted"/>